<keyword evidence="3" id="KW-0645">Protease</keyword>
<dbReference type="Proteomes" id="UP000799767">
    <property type="component" value="Unassembled WGS sequence"/>
</dbReference>
<keyword evidence="7" id="KW-0106">Calcium</keyword>
<dbReference type="GO" id="GO:0008240">
    <property type="term" value="F:tripeptidyl-peptidase activity"/>
    <property type="evidence" value="ECO:0007669"/>
    <property type="project" value="TreeGrafter"/>
</dbReference>
<evidence type="ECO:0000259" key="10">
    <source>
        <dbReference type="PROSITE" id="PS51695"/>
    </source>
</evidence>
<evidence type="ECO:0000256" key="5">
    <source>
        <dbReference type="ARBA" id="ARBA00022801"/>
    </source>
</evidence>
<dbReference type="Gene3D" id="3.40.50.200">
    <property type="entry name" value="Peptidase S8/S53 domain"/>
    <property type="match status" value="1"/>
</dbReference>
<gene>
    <name evidence="11" type="ORF">BDY17DRAFT_120218</name>
</gene>
<evidence type="ECO:0000256" key="9">
    <source>
        <dbReference type="PROSITE-ProRule" id="PRU01032"/>
    </source>
</evidence>
<organism evidence="11 12">
    <name type="scientific">Neohortaea acidophila</name>
    <dbReference type="NCBI Taxonomy" id="245834"/>
    <lineage>
        <taxon>Eukaryota</taxon>
        <taxon>Fungi</taxon>
        <taxon>Dikarya</taxon>
        <taxon>Ascomycota</taxon>
        <taxon>Pezizomycotina</taxon>
        <taxon>Dothideomycetes</taxon>
        <taxon>Dothideomycetidae</taxon>
        <taxon>Mycosphaerellales</taxon>
        <taxon>Teratosphaeriaceae</taxon>
        <taxon>Neohortaea</taxon>
    </lineage>
</organism>
<evidence type="ECO:0000256" key="4">
    <source>
        <dbReference type="ARBA" id="ARBA00022723"/>
    </source>
</evidence>
<dbReference type="GO" id="GO:0006508">
    <property type="term" value="P:proteolysis"/>
    <property type="evidence" value="ECO:0007669"/>
    <property type="project" value="UniProtKB-KW"/>
</dbReference>
<keyword evidence="8" id="KW-0865">Zymogen</keyword>
<evidence type="ECO:0000256" key="7">
    <source>
        <dbReference type="ARBA" id="ARBA00022837"/>
    </source>
</evidence>
<proteinExistence type="predicted"/>
<dbReference type="InterPro" id="IPR015366">
    <property type="entry name" value="S53_propep"/>
</dbReference>
<dbReference type="Pfam" id="PF09286">
    <property type="entry name" value="Pro-kuma_activ"/>
    <property type="match status" value="1"/>
</dbReference>
<keyword evidence="6" id="KW-0720">Serine protease</keyword>
<dbReference type="SMART" id="SM00944">
    <property type="entry name" value="Pro-kuma_activ"/>
    <property type="match status" value="1"/>
</dbReference>
<dbReference type="AlphaFoldDB" id="A0A6A6PW89"/>
<evidence type="ECO:0000256" key="1">
    <source>
        <dbReference type="ARBA" id="ARBA00001913"/>
    </source>
</evidence>
<dbReference type="InterPro" id="IPR036852">
    <property type="entry name" value="Peptidase_S8/S53_dom_sf"/>
</dbReference>
<keyword evidence="12" id="KW-1185">Reference proteome</keyword>
<dbReference type="GO" id="GO:0004252">
    <property type="term" value="F:serine-type endopeptidase activity"/>
    <property type="evidence" value="ECO:0007669"/>
    <property type="project" value="InterPro"/>
</dbReference>
<evidence type="ECO:0000313" key="11">
    <source>
        <dbReference type="EMBL" id="KAF2484036.1"/>
    </source>
</evidence>
<comment type="subcellular location">
    <subcellularLocation>
        <location evidence="2">Secreted</location>
        <location evidence="2">Extracellular space</location>
    </subcellularLocation>
</comment>
<dbReference type="RefSeq" id="XP_033590606.1">
    <property type="nucleotide sequence ID" value="XM_033729301.1"/>
</dbReference>
<dbReference type="InterPro" id="IPR050819">
    <property type="entry name" value="Tripeptidyl-peptidase_I"/>
</dbReference>
<dbReference type="PANTHER" id="PTHR14218">
    <property type="entry name" value="PROTEASE S8 TRIPEPTIDYL PEPTIDASE I CLN2"/>
    <property type="match status" value="1"/>
</dbReference>
<keyword evidence="5" id="KW-0378">Hydrolase</keyword>
<dbReference type="GO" id="GO:0046872">
    <property type="term" value="F:metal ion binding"/>
    <property type="evidence" value="ECO:0007669"/>
    <property type="project" value="UniProtKB-KW"/>
</dbReference>
<sequence>MLLCSLLFVAVTAAAPTSPLVVHEKRELPSLGTVKGSRVASDAILPVRIALTQSHLHEGYNHLMRVSHPHSPSYGQYWTIDEIHAEFAPSDEAVEAVKAWLEDAGLDRGGVAQSASRGWLAVDMSARDAERIFQTEYYEHVDAHGNVRVGCDKYHLPSHLSHHIDHVKPGVTLSGPLSKVVTETMKLPHFPRAADTSPKPPPNISATSLTDCGTWITPACIKALYNIPDAALNHPNNTLGVFEYGTPYNQLDLDLFFSHYAPWVPNGTHPTLASINNATAPGKPNVHGSGAVIDLDLLFSLTYPQMVTLYQVNGTQAQFATVGDFEFLLDAVDGAYCTEAERKSGADCGTTNLTNVLSTSYESYELAHTEAAAKRACYEYMKLGLKGHSVLFSGGDYGVAGSVIGTKAKPSNGCIDAQNVTDFTSNGTVFTTLFPASCPFVTVVGATQLVSLVSHLAGNCLRLFDQNPGQTVNDTESAMNIRAGSDPGLYSFTSGGGFSNYFPVTAYQEEAINTYFNTSNPGYATYGYNGSAKSIGANGGRYNRHGRGTPDVSANGAHLATFLTGEFFQAGAAGTSLSTPIFASIVNLINEARLGAGKGLVGFINPVIYAHPEAFHDMVNGSNPGCGTAGFKAVEGWDPITGLGTPDYPSLLKVFMGLP</sequence>
<dbReference type="GO" id="GO:0005576">
    <property type="term" value="C:extracellular region"/>
    <property type="evidence" value="ECO:0007669"/>
    <property type="project" value="UniProtKB-SubCell"/>
</dbReference>
<dbReference type="PROSITE" id="PS51695">
    <property type="entry name" value="SEDOLISIN"/>
    <property type="match status" value="1"/>
</dbReference>
<dbReference type="OrthoDB" id="409122at2759"/>
<dbReference type="SUPFAM" id="SSF54897">
    <property type="entry name" value="Protease propeptides/inhibitors"/>
    <property type="match status" value="1"/>
</dbReference>
<evidence type="ECO:0000313" key="12">
    <source>
        <dbReference type="Proteomes" id="UP000799767"/>
    </source>
</evidence>
<comment type="caution">
    <text evidence="9">Lacks conserved residue(s) required for the propagation of feature annotation.</text>
</comment>
<evidence type="ECO:0000256" key="8">
    <source>
        <dbReference type="ARBA" id="ARBA00023145"/>
    </source>
</evidence>
<evidence type="ECO:0000256" key="6">
    <source>
        <dbReference type="ARBA" id="ARBA00022825"/>
    </source>
</evidence>
<dbReference type="GeneID" id="54470303"/>
<keyword evidence="4" id="KW-0479">Metal-binding</keyword>
<dbReference type="InterPro" id="IPR030400">
    <property type="entry name" value="Sedolisin_dom"/>
</dbReference>
<dbReference type="EMBL" id="MU001634">
    <property type="protein sequence ID" value="KAF2484036.1"/>
    <property type="molecule type" value="Genomic_DNA"/>
</dbReference>
<dbReference type="SUPFAM" id="SSF52743">
    <property type="entry name" value="Subtilisin-like"/>
    <property type="match status" value="1"/>
</dbReference>
<protein>
    <submittedName>
        <fullName evidence="11">Aorsin</fullName>
    </submittedName>
</protein>
<accession>A0A6A6PW89</accession>
<evidence type="ECO:0000256" key="2">
    <source>
        <dbReference type="ARBA" id="ARBA00004239"/>
    </source>
</evidence>
<feature type="domain" description="Peptidase S53" evidence="10">
    <location>
        <begin position="215"/>
        <end position="658"/>
    </location>
</feature>
<comment type="cofactor">
    <cofactor evidence="1">
        <name>Ca(2+)</name>
        <dbReference type="ChEBI" id="CHEBI:29108"/>
    </cofactor>
</comment>
<dbReference type="PANTHER" id="PTHR14218:SF19">
    <property type="entry name" value="SERINE PROTEASE AORO, PUTATIVE (AFU_ORTHOLOGUE AFUA_6G10250)-RELATED"/>
    <property type="match status" value="1"/>
</dbReference>
<dbReference type="CDD" id="cd04056">
    <property type="entry name" value="Peptidases_S53"/>
    <property type="match status" value="1"/>
</dbReference>
<reference evidence="11" key="1">
    <citation type="journal article" date="2020" name="Stud. Mycol.">
        <title>101 Dothideomycetes genomes: a test case for predicting lifestyles and emergence of pathogens.</title>
        <authorList>
            <person name="Haridas S."/>
            <person name="Albert R."/>
            <person name="Binder M."/>
            <person name="Bloem J."/>
            <person name="Labutti K."/>
            <person name="Salamov A."/>
            <person name="Andreopoulos B."/>
            <person name="Baker S."/>
            <person name="Barry K."/>
            <person name="Bills G."/>
            <person name="Bluhm B."/>
            <person name="Cannon C."/>
            <person name="Castanera R."/>
            <person name="Culley D."/>
            <person name="Daum C."/>
            <person name="Ezra D."/>
            <person name="Gonzalez J."/>
            <person name="Henrissat B."/>
            <person name="Kuo A."/>
            <person name="Liang C."/>
            <person name="Lipzen A."/>
            <person name="Lutzoni F."/>
            <person name="Magnuson J."/>
            <person name="Mondo S."/>
            <person name="Nolan M."/>
            <person name="Ohm R."/>
            <person name="Pangilinan J."/>
            <person name="Park H.-J."/>
            <person name="Ramirez L."/>
            <person name="Alfaro M."/>
            <person name="Sun H."/>
            <person name="Tritt A."/>
            <person name="Yoshinaga Y."/>
            <person name="Zwiers L.-H."/>
            <person name="Turgeon B."/>
            <person name="Goodwin S."/>
            <person name="Spatafora J."/>
            <person name="Crous P."/>
            <person name="Grigoriev I."/>
        </authorList>
    </citation>
    <scope>NUCLEOTIDE SEQUENCE</scope>
    <source>
        <strain evidence="11">CBS 113389</strain>
    </source>
</reference>
<dbReference type="CDD" id="cd11377">
    <property type="entry name" value="Pro-peptidase_S53"/>
    <property type="match status" value="1"/>
</dbReference>
<name>A0A6A6PW89_9PEZI</name>
<evidence type="ECO:0000256" key="3">
    <source>
        <dbReference type="ARBA" id="ARBA00022670"/>
    </source>
</evidence>